<dbReference type="InterPro" id="IPR050237">
    <property type="entry name" value="ATP-dep_AMP-bd_enzyme"/>
</dbReference>
<dbReference type="GO" id="GO:0016874">
    <property type="term" value="F:ligase activity"/>
    <property type="evidence" value="ECO:0007669"/>
    <property type="project" value="UniProtKB-KW"/>
</dbReference>
<dbReference type="NCBIfam" id="NF004837">
    <property type="entry name" value="PRK06187.1"/>
    <property type="match status" value="1"/>
</dbReference>
<accession>A0ABR9KRM7</accession>
<feature type="domain" description="AMP-binding enzyme C-terminal" evidence="2">
    <location>
        <begin position="422"/>
        <end position="497"/>
    </location>
</feature>
<dbReference type="EMBL" id="JADBEF010000001">
    <property type="protein sequence ID" value="MBE1564192.1"/>
    <property type="molecule type" value="Genomic_DNA"/>
</dbReference>
<dbReference type="Gene3D" id="3.30.300.30">
    <property type="match status" value="1"/>
</dbReference>
<evidence type="ECO:0000313" key="4">
    <source>
        <dbReference type="Proteomes" id="UP000661607"/>
    </source>
</evidence>
<feature type="domain" description="AMP-dependent synthetase/ligase" evidence="1">
    <location>
        <begin position="8"/>
        <end position="372"/>
    </location>
</feature>
<dbReference type="PANTHER" id="PTHR43767">
    <property type="entry name" value="LONG-CHAIN-FATTY-ACID--COA LIGASE"/>
    <property type="match status" value="1"/>
</dbReference>
<proteinExistence type="predicted"/>
<keyword evidence="3" id="KW-0436">Ligase</keyword>
<dbReference type="InterPro" id="IPR000873">
    <property type="entry name" value="AMP-dep_synth/lig_dom"/>
</dbReference>
<dbReference type="InterPro" id="IPR045851">
    <property type="entry name" value="AMP-bd_C_sf"/>
</dbReference>
<name>A0ABR9KRM7_9ACTN</name>
<dbReference type="InterPro" id="IPR042099">
    <property type="entry name" value="ANL_N_sf"/>
</dbReference>
<dbReference type="SUPFAM" id="SSF56801">
    <property type="entry name" value="Acetyl-CoA synthetase-like"/>
    <property type="match status" value="1"/>
</dbReference>
<dbReference type="PROSITE" id="PS00455">
    <property type="entry name" value="AMP_BINDING"/>
    <property type="match status" value="1"/>
</dbReference>
<dbReference type="InterPro" id="IPR025110">
    <property type="entry name" value="AMP-bd_C"/>
</dbReference>
<dbReference type="CDD" id="cd17631">
    <property type="entry name" value="FACL_FadD13-like"/>
    <property type="match status" value="1"/>
</dbReference>
<evidence type="ECO:0000259" key="1">
    <source>
        <dbReference type="Pfam" id="PF00501"/>
    </source>
</evidence>
<protein>
    <submittedName>
        <fullName evidence="3">Acyl-CoA synthetase (AMP-forming)/AMP-acid ligase II</fullName>
    </submittedName>
</protein>
<organism evidence="3 4">
    <name type="scientific">Nonomuraea africana</name>
    <dbReference type="NCBI Taxonomy" id="46171"/>
    <lineage>
        <taxon>Bacteria</taxon>
        <taxon>Bacillati</taxon>
        <taxon>Actinomycetota</taxon>
        <taxon>Actinomycetes</taxon>
        <taxon>Streptosporangiales</taxon>
        <taxon>Streptosporangiaceae</taxon>
        <taxon>Nonomuraea</taxon>
    </lineage>
</organism>
<dbReference type="PANTHER" id="PTHR43767:SF1">
    <property type="entry name" value="NONRIBOSOMAL PEPTIDE SYNTHASE PES1 (EUROFUNG)-RELATED"/>
    <property type="match status" value="1"/>
</dbReference>
<gene>
    <name evidence="3" type="ORF">H4W81_006971</name>
</gene>
<dbReference type="RefSeq" id="WP_192778616.1">
    <property type="nucleotide sequence ID" value="NZ_BAAASY010000008.1"/>
</dbReference>
<evidence type="ECO:0000313" key="3">
    <source>
        <dbReference type="EMBL" id="MBE1564192.1"/>
    </source>
</evidence>
<dbReference type="Pfam" id="PF00501">
    <property type="entry name" value="AMP-binding"/>
    <property type="match status" value="1"/>
</dbReference>
<dbReference type="Gene3D" id="3.40.50.12780">
    <property type="entry name" value="N-terminal domain of ligase-like"/>
    <property type="match status" value="1"/>
</dbReference>
<reference evidence="3 4" key="1">
    <citation type="submission" date="2020-10" db="EMBL/GenBank/DDBJ databases">
        <title>Sequencing the genomes of 1000 actinobacteria strains.</title>
        <authorList>
            <person name="Klenk H.-P."/>
        </authorList>
    </citation>
    <scope>NUCLEOTIDE SEQUENCE [LARGE SCALE GENOMIC DNA]</scope>
    <source>
        <strain evidence="3 4">DSM 43748</strain>
    </source>
</reference>
<comment type="caution">
    <text evidence="3">The sequence shown here is derived from an EMBL/GenBank/DDBJ whole genome shotgun (WGS) entry which is preliminary data.</text>
</comment>
<dbReference type="InterPro" id="IPR020845">
    <property type="entry name" value="AMP-binding_CS"/>
</dbReference>
<keyword evidence="4" id="KW-1185">Reference proteome</keyword>
<dbReference type="Proteomes" id="UP000661607">
    <property type="component" value="Unassembled WGS sequence"/>
</dbReference>
<dbReference type="Pfam" id="PF13193">
    <property type="entry name" value="AMP-binding_C"/>
    <property type="match status" value="1"/>
</dbReference>
<evidence type="ECO:0000259" key="2">
    <source>
        <dbReference type="Pfam" id="PF13193"/>
    </source>
</evidence>
<sequence>MYLTQGLHRAVQLTPDLPATICGDRVRTWRESADRVARLAGALRELGVTKGDRVAMLSLNSDRYHEYLLAVWWVGGAVNPVNIRWNPVEIGYSLSESETTVLLVDDLFAAYVPALRDYCPDLATVIHCGDGATPDGMTPYEELITNADPVADLRLGGDSLAGLFYTGGTSGRPKGVMLSHANMLVSVMGSVAQGGPAVPGGRMLHSAPLFHIAGLAAWIGQYLVGGTHVMVPAFDPVSVMKAVQEHEVTSALMVPLMIQALVDHPQLGSYDLSSMTSIIYGASPISEDVLTRAMKEFPAAGFTQGYGMTELASTATLLRAEDHVAGGRLLRSAGRAATHCEVRIVDADGNEVPRGTVGEVIVRGGHVMLGYWNDPDETAAVVRDGWMHSGDGGYMDEGGYLYIVDRIKDMIVTGGENVYSTEVENAVSQHPAVAACAVIGVPDEQWGERVHAIIVLQPGATATAEEIRTHAKGLIAGYKAPRTCEFVEALPISGAGKILKRELRGKYWDDSDRQVG</sequence>